<organism evidence="2 3">
    <name type="scientific">Protopolystoma xenopodis</name>
    <dbReference type="NCBI Taxonomy" id="117903"/>
    <lineage>
        <taxon>Eukaryota</taxon>
        <taxon>Metazoa</taxon>
        <taxon>Spiralia</taxon>
        <taxon>Lophotrochozoa</taxon>
        <taxon>Platyhelminthes</taxon>
        <taxon>Monogenea</taxon>
        <taxon>Polyopisthocotylea</taxon>
        <taxon>Polystomatidea</taxon>
        <taxon>Polystomatidae</taxon>
        <taxon>Protopolystoma</taxon>
    </lineage>
</organism>
<gene>
    <name evidence="2" type="ORF">PXEA_LOCUS36455</name>
</gene>
<dbReference type="Proteomes" id="UP000784294">
    <property type="component" value="Unassembled WGS sequence"/>
</dbReference>
<keyword evidence="3" id="KW-1185">Reference proteome</keyword>
<reference evidence="2" key="1">
    <citation type="submission" date="2018-11" db="EMBL/GenBank/DDBJ databases">
        <authorList>
            <consortium name="Pathogen Informatics"/>
        </authorList>
    </citation>
    <scope>NUCLEOTIDE SEQUENCE</scope>
</reference>
<proteinExistence type="predicted"/>
<evidence type="ECO:0000313" key="2">
    <source>
        <dbReference type="EMBL" id="VEL43015.1"/>
    </source>
</evidence>
<accession>A0A3S5CVI9</accession>
<feature type="region of interest" description="Disordered" evidence="1">
    <location>
        <begin position="52"/>
        <end position="74"/>
    </location>
</feature>
<dbReference type="AlphaFoldDB" id="A0A3S5CVI9"/>
<dbReference type="EMBL" id="CAAALY010278197">
    <property type="protein sequence ID" value="VEL43015.1"/>
    <property type="molecule type" value="Genomic_DNA"/>
</dbReference>
<name>A0A3S5CVI9_9PLAT</name>
<comment type="caution">
    <text evidence="2">The sequence shown here is derived from an EMBL/GenBank/DDBJ whole genome shotgun (WGS) entry which is preliminary data.</text>
</comment>
<sequence length="74" mass="8447">MQNQPMTLSGGISRILVHKTLFEMRTNKACLKELLVKREVSLLGKGRKVNVGRYSNQDSVRRHPPTSEQFEVAH</sequence>
<evidence type="ECO:0000256" key="1">
    <source>
        <dbReference type="SAM" id="MobiDB-lite"/>
    </source>
</evidence>
<protein>
    <submittedName>
        <fullName evidence="2">Uncharacterized protein</fullName>
    </submittedName>
</protein>
<evidence type="ECO:0000313" key="3">
    <source>
        <dbReference type="Proteomes" id="UP000784294"/>
    </source>
</evidence>